<accession>A0ABP9CPP9</accession>
<dbReference type="Proteomes" id="UP001500839">
    <property type="component" value="Unassembled WGS sequence"/>
</dbReference>
<keyword evidence="1" id="KW-0472">Membrane</keyword>
<comment type="caution">
    <text evidence="2">The sequence shown here is derived from an EMBL/GenBank/DDBJ whole genome shotgun (WGS) entry which is preliminary data.</text>
</comment>
<keyword evidence="1" id="KW-1133">Transmembrane helix</keyword>
<dbReference type="Pfam" id="PF11292">
    <property type="entry name" value="DUF3093"/>
    <property type="match status" value="1"/>
</dbReference>
<dbReference type="InterPro" id="IPR021443">
    <property type="entry name" value="DUF3093"/>
</dbReference>
<feature type="transmembrane region" description="Helical" evidence="1">
    <location>
        <begin position="24"/>
        <end position="43"/>
    </location>
</feature>
<evidence type="ECO:0000313" key="2">
    <source>
        <dbReference type="EMBL" id="GAA4815641.1"/>
    </source>
</evidence>
<organism evidence="2 3">
    <name type="scientific">Tomitella cavernea</name>
    <dbReference type="NCBI Taxonomy" id="1387982"/>
    <lineage>
        <taxon>Bacteria</taxon>
        <taxon>Bacillati</taxon>
        <taxon>Actinomycetota</taxon>
        <taxon>Actinomycetes</taxon>
        <taxon>Mycobacteriales</taxon>
        <taxon>Tomitella</taxon>
    </lineage>
</organism>
<sequence length="183" mass="19778">MSNASQSTDTGGRPVPDVVYSERLWIPLWWWLIGAAVAALIGYELHLAFPSVPTWVLMVAMQPVSLAAGAWLSRSRLTVTAGPAGREFHIAGRAHLPLSAVSRAVAVPRSAKRAAMGRQLDPAAFVFQRPWVGPLALIVLDDADDPTPYWLVSSRRPHRLLDALGVPQAPIEGDRPAHTSPAE</sequence>
<reference evidence="3" key="1">
    <citation type="journal article" date="2019" name="Int. J. Syst. Evol. Microbiol.">
        <title>The Global Catalogue of Microorganisms (GCM) 10K type strain sequencing project: providing services to taxonomists for standard genome sequencing and annotation.</title>
        <authorList>
            <consortium name="The Broad Institute Genomics Platform"/>
            <consortium name="The Broad Institute Genome Sequencing Center for Infectious Disease"/>
            <person name="Wu L."/>
            <person name="Ma J."/>
        </authorList>
    </citation>
    <scope>NUCLEOTIDE SEQUENCE [LARGE SCALE GENOMIC DNA]</scope>
    <source>
        <strain evidence="3">JCM 18542</strain>
    </source>
</reference>
<evidence type="ECO:0000313" key="3">
    <source>
        <dbReference type="Proteomes" id="UP001500839"/>
    </source>
</evidence>
<keyword evidence="1" id="KW-0812">Transmembrane</keyword>
<dbReference type="RefSeq" id="WP_200174349.1">
    <property type="nucleotide sequence ID" value="NZ_BAABKQ010000001.1"/>
</dbReference>
<evidence type="ECO:0000256" key="1">
    <source>
        <dbReference type="SAM" id="Phobius"/>
    </source>
</evidence>
<protein>
    <submittedName>
        <fullName evidence="2">DUF3093 domain-containing protein</fullName>
    </submittedName>
</protein>
<dbReference type="EMBL" id="BAABKQ010000001">
    <property type="protein sequence ID" value="GAA4815641.1"/>
    <property type="molecule type" value="Genomic_DNA"/>
</dbReference>
<name>A0ABP9CPP9_9ACTN</name>
<proteinExistence type="predicted"/>
<gene>
    <name evidence="2" type="ORF">GCM10023353_21820</name>
</gene>
<keyword evidence="3" id="KW-1185">Reference proteome</keyword>